<dbReference type="Proteomes" id="UP000277294">
    <property type="component" value="Unassembled WGS sequence"/>
</dbReference>
<dbReference type="OrthoDB" id="8687735at2"/>
<gene>
    <name evidence="1" type="ORF">PIGHUM_04643</name>
</gene>
<protein>
    <submittedName>
        <fullName evidence="1">Uncharacterized protein</fullName>
    </submittedName>
</protein>
<dbReference type="AlphaFoldDB" id="A0A3P4B992"/>
<name>A0A3P4B992_9BURK</name>
<evidence type="ECO:0000313" key="1">
    <source>
        <dbReference type="EMBL" id="VCU72541.1"/>
    </source>
</evidence>
<organism evidence="1 2">
    <name type="scientific">Pigmentiphaga humi</name>
    <dbReference type="NCBI Taxonomy" id="2478468"/>
    <lineage>
        <taxon>Bacteria</taxon>
        <taxon>Pseudomonadati</taxon>
        <taxon>Pseudomonadota</taxon>
        <taxon>Betaproteobacteria</taxon>
        <taxon>Burkholderiales</taxon>
        <taxon>Alcaligenaceae</taxon>
        <taxon>Pigmentiphaga</taxon>
    </lineage>
</organism>
<dbReference type="EMBL" id="UWPJ01000041">
    <property type="protein sequence ID" value="VCU72541.1"/>
    <property type="molecule type" value="Genomic_DNA"/>
</dbReference>
<accession>A0A3P4B992</accession>
<evidence type="ECO:0000313" key="2">
    <source>
        <dbReference type="Proteomes" id="UP000277294"/>
    </source>
</evidence>
<reference evidence="1 2" key="1">
    <citation type="submission" date="2018-10" db="EMBL/GenBank/DDBJ databases">
        <authorList>
            <person name="Criscuolo A."/>
        </authorList>
    </citation>
    <scope>NUCLEOTIDE SEQUENCE [LARGE SCALE GENOMIC DNA]</scope>
    <source>
        <strain evidence="1">DnA1</strain>
    </source>
</reference>
<dbReference type="RefSeq" id="WP_124082117.1">
    <property type="nucleotide sequence ID" value="NZ_UWPJ01000041.1"/>
</dbReference>
<keyword evidence="2" id="KW-1185">Reference proteome</keyword>
<proteinExistence type="predicted"/>
<sequence length="63" mass="7289">MKYVQDSKLTDTLERELIRDELANEFDQPKPFSALRNGAVKVLEFIATLKANARRYNVQYVNG</sequence>